<proteinExistence type="predicted"/>
<evidence type="ECO:0000313" key="4">
    <source>
        <dbReference type="Proteomes" id="UP000594263"/>
    </source>
</evidence>
<evidence type="ECO:0000259" key="1">
    <source>
        <dbReference type="Pfam" id="PF04601"/>
    </source>
</evidence>
<sequence length="277" mass="31078">MDLFGKAKAVRLRSCHDKYLMAHPDGESVWQGRDGTSPNAVWTVESVPYKNAIRLRSCFGKYLTASDDIVLLGVAGRRVTQTSAALVPDYSLIEWEPVRDGVEVKLRTATGHFLRANGGLPPVRNSVTHDIPRRSITQECVLWDVEPADSVNIKQQQQQLLDDEFPTLESLMSSHRVSSEEGREEAGRPNQRLIYYSVMDGKGNVVAKKRCFWFTGTEVGELKQKLAKETGLRDFIVCLRNPFDGKLDSLKLYLPPNNDVMRVLVVPSASKAAKYTR</sequence>
<dbReference type="AlphaFoldDB" id="A0A7N1A4H0"/>
<dbReference type="SUPFAM" id="SSF50405">
    <property type="entry name" value="Actin-crosslinking proteins"/>
    <property type="match status" value="1"/>
</dbReference>
<organism evidence="3 4">
    <name type="scientific">Kalanchoe fedtschenkoi</name>
    <name type="common">Lavender scallops</name>
    <name type="synonym">South American air plant</name>
    <dbReference type="NCBI Taxonomy" id="63787"/>
    <lineage>
        <taxon>Eukaryota</taxon>
        <taxon>Viridiplantae</taxon>
        <taxon>Streptophyta</taxon>
        <taxon>Embryophyta</taxon>
        <taxon>Tracheophyta</taxon>
        <taxon>Spermatophyta</taxon>
        <taxon>Magnoliopsida</taxon>
        <taxon>eudicotyledons</taxon>
        <taxon>Gunneridae</taxon>
        <taxon>Pentapetalae</taxon>
        <taxon>Saxifragales</taxon>
        <taxon>Crassulaceae</taxon>
        <taxon>Kalanchoe</taxon>
    </lineage>
</organism>
<feature type="domain" description="DUF569" evidence="1">
    <location>
        <begin position="1"/>
        <end position="143"/>
    </location>
</feature>
<reference evidence="3" key="1">
    <citation type="submission" date="2021-01" db="UniProtKB">
        <authorList>
            <consortium name="EnsemblPlants"/>
        </authorList>
    </citation>
    <scope>IDENTIFICATION</scope>
</reference>
<dbReference type="InterPro" id="IPR007679">
    <property type="entry name" value="DUF569"/>
</dbReference>
<evidence type="ECO:0008006" key="5">
    <source>
        <dbReference type="Google" id="ProtNLM"/>
    </source>
</evidence>
<dbReference type="PANTHER" id="PTHR31205:SF69">
    <property type="entry name" value="ACTIN CROSS-LINKING PROTEIN (DUF569)"/>
    <property type="match status" value="1"/>
</dbReference>
<dbReference type="CDD" id="cd23340">
    <property type="entry name" value="beta-trefoil_FSCN_ACP-like"/>
    <property type="match status" value="1"/>
</dbReference>
<evidence type="ECO:0000259" key="2">
    <source>
        <dbReference type="Pfam" id="PF22932"/>
    </source>
</evidence>
<feature type="domain" description="DUF569" evidence="2">
    <location>
        <begin position="191"/>
        <end position="266"/>
    </location>
</feature>
<dbReference type="Gramene" id="Kaladp0096s0067.1.v1.1">
    <property type="protein sequence ID" value="Kaladp0096s0067.1.v1.1"/>
    <property type="gene ID" value="Kaladp0096s0067.v1.1"/>
</dbReference>
<dbReference type="InterPro" id="IPR008999">
    <property type="entry name" value="Actin-crosslinking"/>
</dbReference>
<dbReference type="PANTHER" id="PTHR31205">
    <property type="entry name" value="ACTIN CROSS-LINKING PROTEIN (DUF569)"/>
    <property type="match status" value="1"/>
</dbReference>
<accession>A0A7N1A4H0</accession>
<keyword evidence="4" id="KW-1185">Reference proteome</keyword>
<name>A0A7N1A4H0_KALFE</name>
<dbReference type="EnsemblPlants" id="Kaladp0096s0067.1.v1.1">
    <property type="protein sequence ID" value="Kaladp0096s0067.1.v1.1"/>
    <property type="gene ID" value="Kaladp0096s0067.v1.1"/>
</dbReference>
<dbReference type="Pfam" id="PF04601">
    <property type="entry name" value="DUF569"/>
    <property type="match status" value="1"/>
</dbReference>
<dbReference type="Gene3D" id="2.80.10.50">
    <property type="match status" value="1"/>
</dbReference>
<evidence type="ECO:0000313" key="3">
    <source>
        <dbReference type="EnsemblPlants" id="Kaladp0096s0067.1.v1.1"/>
    </source>
</evidence>
<protein>
    <recommendedName>
        <fullName evidence="5">DUF569 domain-containing protein</fullName>
    </recommendedName>
</protein>
<dbReference type="Proteomes" id="UP000594263">
    <property type="component" value="Unplaced"/>
</dbReference>
<dbReference type="InterPro" id="IPR054726">
    <property type="entry name" value="Ubiq_DUF569-assoc"/>
</dbReference>
<dbReference type="Pfam" id="PF22932">
    <property type="entry name" value="Ubiq_DUF_assoc"/>
    <property type="match status" value="1"/>
</dbReference>